<feature type="signal peptide" evidence="2">
    <location>
        <begin position="1"/>
        <end position="27"/>
    </location>
</feature>
<feature type="region of interest" description="Disordered" evidence="1">
    <location>
        <begin position="163"/>
        <end position="195"/>
    </location>
</feature>
<dbReference type="Proteomes" id="UP000729402">
    <property type="component" value="Unassembled WGS sequence"/>
</dbReference>
<sequence length="195" mass="20406">MARWLQLPCSLLLLLLFVLIAATAVVADDEKCTSCGMPTPCGTTCTYSSPPPPVLPPPEYYPPPAAARVLPSAAARVLPSAAGGVPSHDAVGRLPAAALRRRRRRRLRADAGLQPDTWLQPDAVGMVHAAELAVLPHPAGDALPSRPRIPAERGGGEYPLVARGGAHGGSGGRSPGFVISRSRRHGRSTLRMLGN</sequence>
<name>A0A8J5VMQ1_ZIZPA</name>
<reference evidence="3" key="1">
    <citation type="journal article" date="2021" name="bioRxiv">
        <title>Whole Genome Assembly and Annotation of Northern Wild Rice, Zizania palustris L., Supports a Whole Genome Duplication in the Zizania Genus.</title>
        <authorList>
            <person name="Haas M."/>
            <person name="Kono T."/>
            <person name="Macchietto M."/>
            <person name="Millas R."/>
            <person name="McGilp L."/>
            <person name="Shao M."/>
            <person name="Duquette J."/>
            <person name="Hirsch C.N."/>
            <person name="Kimball J."/>
        </authorList>
    </citation>
    <scope>NUCLEOTIDE SEQUENCE</scope>
    <source>
        <tissue evidence="3">Fresh leaf tissue</tissue>
    </source>
</reference>
<reference evidence="3" key="2">
    <citation type="submission" date="2021-02" db="EMBL/GenBank/DDBJ databases">
        <authorList>
            <person name="Kimball J.A."/>
            <person name="Haas M.W."/>
            <person name="Macchietto M."/>
            <person name="Kono T."/>
            <person name="Duquette J."/>
            <person name="Shao M."/>
        </authorList>
    </citation>
    <scope>NUCLEOTIDE SEQUENCE</scope>
    <source>
        <tissue evidence="3">Fresh leaf tissue</tissue>
    </source>
</reference>
<feature type="chain" id="PRO_5035276027" evidence="2">
    <location>
        <begin position="28"/>
        <end position="195"/>
    </location>
</feature>
<dbReference type="AlphaFoldDB" id="A0A8J5VMQ1"/>
<comment type="caution">
    <text evidence="3">The sequence shown here is derived from an EMBL/GenBank/DDBJ whole genome shotgun (WGS) entry which is preliminary data.</text>
</comment>
<gene>
    <name evidence="3" type="ORF">GUJ93_ZPchr0001g30833</name>
</gene>
<keyword evidence="4" id="KW-1185">Reference proteome</keyword>
<evidence type="ECO:0000256" key="1">
    <source>
        <dbReference type="SAM" id="MobiDB-lite"/>
    </source>
</evidence>
<feature type="compositionally biased region" description="Gly residues" evidence="1">
    <location>
        <begin position="165"/>
        <end position="174"/>
    </location>
</feature>
<dbReference type="EMBL" id="JAAALK010000288">
    <property type="protein sequence ID" value="KAG8053733.1"/>
    <property type="molecule type" value="Genomic_DNA"/>
</dbReference>
<protein>
    <submittedName>
        <fullName evidence="3">Uncharacterized protein</fullName>
    </submittedName>
</protein>
<organism evidence="3 4">
    <name type="scientific">Zizania palustris</name>
    <name type="common">Northern wild rice</name>
    <dbReference type="NCBI Taxonomy" id="103762"/>
    <lineage>
        <taxon>Eukaryota</taxon>
        <taxon>Viridiplantae</taxon>
        <taxon>Streptophyta</taxon>
        <taxon>Embryophyta</taxon>
        <taxon>Tracheophyta</taxon>
        <taxon>Spermatophyta</taxon>
        <taxon>Magnoliopsida</taxon>
        <taxon>Liliopsida</taxon>
        <taxon>Poales</taxon>
        <taxon>Poaceae</taxon>
        <taxon>BOP clade</taxon>
        <taxon>Oryzoideae</taxon>
        <taxon>Oryzeae</taxon>
        <taxon>Zizaniinae</taxon>
        <taxon>Zizania</taxon>
    </lineage>
</organism>
<evidence type="ECO:0000313" key="3">
    <source>
        <dbReference type="EMBL" id="KAG8053733.1"/>
    </source>
</evidence>
<proteinExistence type="predicted"/>
<evidence type="ECO:0000256" key="2">
    <source>
        <dbReference type="SAM" id="SignalP"/>
    </source>
</evidence>
<evidence type="ECO:0000313" key="4">
    <source>
        <dbReference type="Proteomes" id="UP000729402"/>
    </source>
</evidence>
<accession>A0A8J5VMQ1</accession>
<keyword evidence="2" id="KW-0732">Signal</keyword>